<dbReference type="SUPFAM" id="SSF48024">
    <property type="entry name" value="N-terminal domain of DnaB helicase"/>
    <property type="match status" value="1"/>
</dbReference>
<feature type="domain" description="SF4 helicase" evidence="1">
    <location>
        <begin position="198"/>
        <end position="396"/>
    </location>
</feature>
<protein>
    <submittedName>
        <fullName evidence="2">Replicative helicase</fullName>
    </submittedName>
</protein>
<dbReference type="InterPro" id="IPR007694">
    <property type="entry name" value="DNA_helicase_DnaB-like_C"/>
</dbReference>
<dbReference type="InterPro" id="IPR016136">
    <property type="entry name" value="DNA_helicase_N/primase_C"/>
</dbReference>
<sequence>MIYNINIGSQLLGCIFKNPSLIMNPQFPLQPDDFAPEQFHKILFLCASKAYQAGINDITEIEIDNIAKSHNAAYEILVDNRFEDFIATVRELASLDNYESYWNSIRKYSMLRQMKDAGMNVDKWFDETVDNGDRTAEFTIQEMLAEYEVLTNKLRTTYDTKYVRHEMYAGEDTEELLEQFEQKPMMGACLTSPYQTTIYNGWCRSQLVLRGSRSGYGKSRLAVADLCFLGAKQLWDDEAQDFIDNPNYQGSTFFIHTEMETRINVNPMFLACISGVDNSTITKASYTKDERNRILKAGEILKDSCIRLVDMPNFTSRGLETKIKECVQADGATYGVFDYIWLNRDVSLEYQQSMGTNVRPDMAIASIAADLKQYAEAYNVGLMTMCQLSRNYEQQEFCDASCLAGAVATQDKLDCGSVMIGAKDKPKSWKKVEAYIKKRGFGAGSEDDQPNIVEHIFKARYQDTSYSKFKIWSKIDRGTMRRKDYFVTDENDELISINRTTPYGEKDFDEQ</sequence>
<dbReference type="PANTHER" id="PTHR30153">
    <property type="entry name" value="REPLICATIVE DNA HELICASE DNAB"/>
    <property type="match status" value="1"/>
</dbReference>
<dbReference type="InterPro" id="IPR036185">
    <property type="entry name" value="DNA_heli_DnaB-like_N_sf"/>
</dbReference>
<evidence type="ECO:0000313" key="2">
    <source>
        <dbReference type="EMBL" id="DAF50258.1"/>
    </source>
</evidence>
<dbReference type="InterPro" id="IPR027417">
    <property type="entry name" value="P-loop_NTPase"/>
</dbReference>
<dbReference type="EMBL" id="BK032595">
    <property type="protein sequence ID" value="DAF50258.1"/>
    <property type="molecule type" value="Genomic_DNA"/>
</dbReference>
<proteinExistence type="predicted"/>
<keyword evidence="2" id="KW-0547">Nucleotide-binding</keyword>
<name>A0A8S5SI24_9CAUD</name>
<keyword evidence="2" id="KW-0347">Helicase</keyword>
<dbReference type="GO" id="GO:0006260">
    <property type="term" value="P:DNA replication"/>
    <property type="evidence" value="ECO:0007669"/>
    <property type="project" value="InterPro"/>
</dbReference>
<reference evidence="2" key="1">
    <citation type="journal article" date="2021" name="Proc. Natl. Acad. Sci. U.S.A.">
        <title>A Catalog of Tens of Thousands of Viruses from Human Metagenomes Reveals Hidden Associations with Chronic Diseases.</title>
        <authorList>
            <person name="Tisza M.J."/>
            <person name="Buck C.B."/>
        </authorList>
    </citation>
    <scope>NUCLEOTIDE SEQUENCE</scope>
    <source>
        <strain evidence="2">CtBCr48</strain>
    </source>
</reference>
<dbReference type="Gene3D" id="1.10.860.10">
    <property type="entry name" value="DNAb Helicase, Chain A"/>
    <property type="match status" value="1"/>
</dbReference>
<evidence type="ECO:0000259" key="1">
    <source>
        <dbReference type="Pfam" id="PF03796"/>
    </source>
</evidence>
<dbReference type="GO" id="GO:0005524">
    <property type="term" value="F:ATP binding"/>
    <property type="evidence" value="ECO:0007669"/>
    <property type="project" value="InterPro"/>
</dbReference>
<dbReference type="PANTHER" id="PTHR30153:SF2">
    <property type="entry name" value="REPLICATIVE DNA HELICASE"/>
    <property type="match status" value="1"/>
</dbReference>
<dbReference type="Gene3D" id="3.40.50.300">
    <property type="entry name" value="P-loop containing nucleotide triphosphate hydrolases"/>
    <property type="match status" value="1"/>
</dbReference>
<keyword evidence="2" id="KW-0378">Hydrolase</keyword>
<keyword evidence="2" id="KW-0067">ATP-binding</keyword>
<organism evidence="2">
    <name type="scientific">Siphoviridae sp. ctBCr48</name>
    <dbReference type="NCBI Taxonomy" id="2827802"/>
    <lineage>
        <taxon>Viruses</taxon>
        <taxon>Duplodnaviria</taxon>
        <taxon>Heunggongvirae</taxon>
        <taxon>Uroviricota</taxon>
        <taxon>Caudoviricetes</taxon>
    </lineage>
</organism>
<accession>A0A8S5SI24</accession>
<dbReference type="Pfam" id="PF03796">
    <property type="entry name" value="DnaB_C"/>
    <property type="match status" value="1"/>
</dbReference>
<dbReference type="GO" id="GO:0003678">
    <property type="term" value="F:DNA helicase activity"/>
    <property type="evidence" value="ECO:0007669"/>
    <property type="project" value="InterPro"/>
</dbReference>